<feature type="domain" description="ABC transporter" evidence="3">
    <location>
        <begin position="4"/>
        <end position="244"/>
    </location>
</feature>
<accession>A0ABX7Y8M7</accession>
<evidence type="ECO:0000256" key="2">
    <source>
        <dbReference type="ARBA" id="ARBA00022840"/>
    </source>
</evidence>
<dbReference type="RefSeq" id="WP_212325958.1">
    <property type="nucleotide sequence ID" value="NZ_AP024463.1"/>
</dbReference>
<proteinExistence type="predicted"/>
<dbReference type="Gene3D" id="3.40.50.300">
    <property type="entry name" value="P-loop containing nucleotide triphosphate hydrolases"/>
    <property type="match status" value="1"/>
</dbReference>
<dbReference type="PANTHER" id="PTHR42794:SF2">
    <property type="entry name" value="ABC TRANSPORTER ATP-BINDING PROTEIN"/>
    <property type="match status" value="1"/>
</dbReference>
<dbReference type="InterPro" id="IPR003593">
    <property type="entry name" value="AAA+_ATPase"/>
</dbReference>
<dbReference type="SUPFAM" id="SSF52540">
    <property type="entry name" value="P-loop containing nucleoside triphosphate hydrolases"/>
    <property type="match status" value="1"/>
</dbReference>
<organism evidence="4 5">
    <name type="scientific">Arachnia rubra</name>
    <dbReference type="NCBI Taxonomy" id="1547448"/>
    <lineage>
        <taxon>Bacteria</taxon>
        <taxon>Bacillati</taxon>
        <taxon>Actinomycetota</taxon>
        <taxon>Actinomycetes</taxon>
        <taxon>Propionibacteriales</taxon>
        <taxon>Propionibacteriaceae</taxon>
        <taxon>Arachnia</taxon>
    </lineage>
</organism>
<dbReference type="Proteomes" id="UP000678513">
    <property type="component" value="Chromosome"/>
</dbReference>
<evidence type="ECO:0000313" key="4">
    <source>
        <dbReference type="EMBL" id="QUC09043.1"/>
    </source>
</evidence>
<name>A0ABX7Y8M7_9ACTN</name>
<dbReference type="PROSITE" id="PS50893">
    <property type="entry name" value="ABC_TRANSPORTER_2"/>
    <property type="match status" value="1"/>
</dbReference>
<dbReference type="InterPro" id="IPR027417">
    <property type="entry name" value="P-loop_NTPase"/>
</dbReference>
<protein>
    <submittedName>
        <fullName evidence="4">ABC transporter ATP-binding protein</fullName>
    </submittedName>
</protein>
<reference evidence="4 5" key="1">
    <citation type="submission" date="2021-03" db="EMBL/GenBank/DDBJ databases">
        <title>Human Oral Microbial Genomes.</title>
        <authorList>
            <person name="Johnston C.D."/>
            <person name="Chen T."/>
            <person name="Dewhirst F.E."/>
        </authorList>
    </citation>
    <scope>NUCLEOTIDE SEQUENCE [LARGE SCALE GENOMIC DNA]</scope>
    <source>
        <strain evidence="4 5">DSMZ 100122</strain>
    </source>
</reference>
<dbReference type="SMART" id="SM00382">
    <property type="entry name" value="AAA"/>
    <property type="match status" value="1"/>
</dbReference>
<keyword evidence="5" id="KW-1185">Reference proteome</keyword>
<keyword evidence="1" id="KW-0547">Nucleotide-binding</keyword>
<dbReference type="GO" id="GO:0005524">
    <property type="term" value="F:ATP binding"/>
    <property type="evidence" value="ECO:0007669"/>
    <property type="project" value="UniProtKB-KW"/>
</dbReference>
<dbReference type="Pfam" id="PF00005">
    <property type="entry name" value="ABC_tran"/>
    <property type="match status" value="1"/>
</dbReference>
<keyword evidence="2 4" id="KW-0067">ATP-binding</keyword>
<gene>
    <name evidence="4" type="ORF">J5A65_04765</name>
</gene>
<dbReference type="CDD" id="cd03214">
    <property type="entry name" value="ABC_Iron-Siderophores_B12_Hemin"/>
    <property type="match status" value="1"/>
</dbReference>
<evidence type="ECO:0000259" key="3">
    <source>
        <dbReference type="PROSITE" id="PS50893"/>
    </source>
</evidence>
<dbReference type="InterPro" id="IPR003439">
    <property type="entry name" value="ABC_transporter-like_ATP-bd"/>
</dbReference>
<evidence type="ECO:0000256" key="1">
    <source>
        <dbReference type="ARBA" id="ARBA00022741"/>
    </source>
</evidence>
<dbReference type="PANTHER" id="PTHR42794">
    <property type="entry name" value="HEMIN IMPORT ATP-BINDING PROTEIN HMUV"/>
    <property type="match status" value="1"/>
</dbReference>
<evidence type="ECO:0000313" key="5">
    <source>
        <dbReference type="Proteomes" id="UP000678513"/>
    </source>
</evidence>
<sequence>MNVLELVGLTVGYRTHRRVRTVLTGLDATLEAGGLVGLVGPNGAGKSTLLRTISGLQPPLAGSVKLLGQEISRMKRDEVARQVAVVLTDRVDPGRLTVFDVVALGRHPHTGWSGRLGATDCAAVMSALDDVGVGQLAGQMLWELSDGQRQRVMIARAIAQEPRLLLLDEPTAFLDPPGRVRVFEVLQDLAHGHRLAVVVCTHDVEVAARHADQLWVAGAGDGMCTGTPADLAAAGVMETAFGGEAEFDPVTYTFVSRRRLLEQERIQGDT</sequence>
<dbReference type="EMBL" id="CP072384">
    <property type="protein sequence ID" value="QUC09043.1"/>
    <property type="molecule type" value="Genomic_DNA"/>
</dbReference>